<comment type="caution">
    <text evidence="3">The sequence shown here is derived from an EMBL/GenBank/DDBJ whole genome shotgun (WGS) entry which is preliminary data.</text>
</comment>
<dbReference type="RefSeq" id="WP_153821509.1">
    <property type="nucleotide sequence ID" value="NZ_WJIE01000006.1"/>
</dbReference>
<dbReference type="Proteomes" id="UP000440224">
    <property type="component" value="Unassembled WGS sequence"/>
</dbReference>
<feature type="domain" description="GmrSD restriction endonucleases N-terminal" evidence="2">
    <location>
        <begin position="24"/>
        <end position="214"/>
    </location>
</feature>
<dbReference type="PANTHER" id="PTHR37292">
    <property type="entry name" value="VNG6097C"/>
    <property type="match status" value="1"/>
</dbReference>
<dbReference type="EMBL" id="WJIE01000006">
    <property type="protein sequence ID" value="MRG94684.1"/>
    <property type="molecule type" value="Genomic_DNA"/>
</dbReference>
<dbReference type="OrthoDB" id="9798761at2"/>
<protein>
    <submittedName>
        <fullName evidence="3">DUF262 domain-containing protein</fullName>
    </submittedName>
</protein>
<dbReference type="InterPro" id="IPR004919">
    <property type="entry name" value="GmrSD_N"/>
</dbReference>
<accession>A0A6N7PX67</accession>
<keyword evidence="4" id="KW-1185">Reference proteome</keyword>
<name>A0A6N7PX67_9BACT</name>
<feature type="region of interest" description="Disordered" evidence="1">
    <location>
        <begin position="535"/>
        <end position="559"/>
    </location>
</feature>
<dbReference type="Pfam" id="PF03235">
    <property type="entry name" value="GmrSD_N"/>
    <property type="match status" value="1"/>
</dbReference>
<dbReference type="PANTHER" id="PTHR37292:SF2">
    <property type="entry name" value="DUF262 DOMAIN-CONTAINING PROTEIN"/>
    <property type="match status" value="1"/>
</dbReference>
<evidence type="ECO:0000259" key="2">
    <source>
        <dbReference type="Pfam" id="PF03235"/>
    </source>
</evidence>
<feature type="compositionally biased region" description="Acidic residues" evidence="1">
    <location>
        <begin position="540"/>
        <end position="553"/>
    </location>
</feature>
<reference evidence="3 4" key="1">
    <citation type="submission" date="2019-10" db="EMBL/GenBank/DDBJ databases">
        <title>A soil myxobacterium in the family Polyangiaceae.</title>
        <authorList>
            <person name="Li Y."/>
            <person name="Wang J."/>
        </authorList>
    </citation>
    <scope>NUCLEOTIDE SEQUENCE [LARGE SCALE GENOMIC DNA]</scope>
    <source>
        <strain evidence="3 4">DSM 14734</strain>
    </source>
</reference>
<evidence type="ECO:0000313" key="4">
    <source>
        <dbReference type="Proteomes" id="UP000440224"/>
    </source>
</evidence>
<dbReference type="AlphaFoldDB" id="A0A6N7PX67"/>
<evidence type="ECO:0000256" key="1">
    <source>
        <dbReference type="SAM" id="MobiDB-lite"/>
    </source>
</evidence>
<proteinExistence type="predicted"/>
<evidence type="ECO:0000313" key="3">
    <source>
        <dbReference type="EMBL" id="MRG94684.1"/>
    </source>
</evidence>
<gene>
    <name evidence="3" type="ORF">GF068_22590</name>
</gene>
<sequence>MASETISQPNAKTFTPEEIVTEVLAGRVRVPSFQRSYRWQWEDVRRLFDSIAKGYPIGNLLLWSRSAPAERIQLGALKISGERGSALYVVDGQQRITSLANALTDEGANDPRFALAYDLKDPNFRKIQQDAPAHIVPLPVIFDLQRLITWFADHPELDRVLLNRASQLAKVIRQYAIPAYVVTQQEEQILRDIFDRMNNYGRRLSRAEVFAALHGQTSKAGSNINFSKLAEAVNAATGFGRIDDDTVLRAFLARRGGDVSRDIRQEFSEGVERDFGGESTDDAYDGAEDALISAVQFLQKFAGVPHFGFLPYRYLLVVLTRYFAHHPKPSARNRTLLRRFFWRAALAGPMLHGAWTSTMRALATKITPKDASGSVQRLLDAVDQRMRGLPRLTHFRTNTAETRVFLCALWSRGPISPIDGGSYDIDGITQSLGDETRATNALKTFFHSPPDTYRAWAANRAIVPEDVGDDVVVAFVRGPSEFNVSIQAKILASHALDIQMITMLEAGDAVSFLEARQEKLTQVLRDFLEKMTETKFEDTPPLDELDMDDDESRDDALDA</sequence>
<organism evidence="3 4">
    <name type="scientific">Polyangium spumosum</name>
    <dbReference type="NCBI Taxonomy" id="889282"/>
    <lineage>
        <taxon>Bacteria</taxon>
        <taxon>Pseudomonadati</taxon>
        <taxon>Myxococcota</taxon>
        <taxon>Polyangia</taxon>
        <taxon>Polyangiales</taxon>
        <taxon>Polyangiaceae</taxon>
        <taxon>Polyangium</taxon>
    </lineage>
</organism>